<dbReference type="InterPro" id="IPR036397">
    <property type="entry name" value="RNaseH_sf"/>
</dbReference>
<dbReference type="AlphaFoldDB" id="A0AAE1K095"/>
<dbReference type="GO" id="GO:0004523">
    <property type="term" value="F:RNA-DNA hybrid ribonuclease activity"/>
    <property type="evidence" value="ECO:0007669"/>
    <property type="project" value="InterPro"/>
</dbReference>
<dbReference type="CDD" id="cd06222">
    <property type="entry name" value="RNase_H_like"/>
    <property type="match status" value="1"/>
</dbReference>
<protein>
    <recommendedName>
        <fullName evidence="1">RNase H type-1 domain-containing protein</fullName>
    </recommendedName>
</protein>
<dbReference type="InterPro" id="IPR002156">
    <property type="entry name" value="RNaseH_domain"/>
</dbReference>
<accession>A0AAE1K095</accession>
<name>A0AAE1K095_9FABA</name>
<dbReference type="Gene3D" id="3.30.420.10">
    <property type="entry name" value="Ribonuclease H-like superfamily/Ribonuclease H"/>
    <property type="match status" value="1"/>
</dbReference>
<dbReference type="Pfam" id="PF13456">
    <property type="entry name" value="RVT_3"/>
    <property type="match status" value="1"/>
</dbReference>
<dbReference type="SUPFAM" id="SSF53098">
    <property type="entry name" value="Ribonuclease H-like"/>
    <property type="match status" value="1"/>
</dbReference>
<organism evidence="2 3">
    <name type="scientific">Acacia crassicarpa</name>
    <name type="common">northern wattle</name>
    <dbReference type="NCBI Taxonomy" id="499986"/>
    <lineage>
        <taxon>Eukaryota</taxon>
        <taxon>Viridiplantae</taxon>
        <taxon>Streptophyta</taxon>
        <taxon>Embryophyta</taxon>
        <taxon>Tracheophyta</taxon>
        <taxon>Spermatophyta</taxon>
        <taxon>Magnoliopsida</taxon>
        <taxon>eudicotyledons</taxon>
        <taxon>Gunneridae</taxon>
        <taxon>Pentapetalae</taxon>
        <taxon>rosids</taxon>
        <taxon>fabids</taxon>
        <taxon>Fabales</taxon>
        <taxon>Fabaceae</taxon>
        <taxon>Caesalpinioideae</taxon>
        <taxon>mimosoid clade</taxon>
        <taxon>Acacieae</taxon>
        <taxon>Acacia</taxon>
    </lineage>
</organism>
<proteinExistence type="predicted"/>
<dbReference type="InterPro" id="IPR053151">
    <property type="entry name" value="RNase_H-like"/>
</dbReference>
<gene>
    <name evidence="2" type="ORF">QN277_003879</name>
</gene>
<dbReference type="EMBL" id="JAWXYG010000010">
    <property type="protein sequence ID" value="KAK4260810.1"/>
    <property type="molecule type" value="Genomic_DNA"/>
</dbReference>
<keyword evidence="3" id="KW-1185">Reference proteome</keyword>
<dbReference type="InterPro" id="IPR044730">
    <property type="entry name" value="RNase_H-like_dom_plant"/>
</dbReference>
<dbReference type="Proteomes" id="UP001293593">
    <property type="component" value="Unassembled WGS sequence"/>
</dbReference>
<evidence type="ECO:0000259" key="1">
    <source>
        <dbReference type="Pfam" id="PF13456"/>
    </source>
</evidence>
<comment type="caution">
    <text evidence="2">The sequence shown here is derived from an EMBL/GenBank/DDBJ whole genome shotgun (WGS) entry which is preliminary data.</text>
</comment>
<evidence type="ECO:0000313" key="2">
    <source>
        <dbReference type="EMBL" id="KAK4260810.1"/>
    </source>
</evidence>
<dbReference type="InterPro" id="IPR012337">
    <property type="entry name" value="RNaseH-like_sf"/>
</dbReference>
<sequence>MGFHRFLGIHTVVEAELYAIMTGLKMGRQMGFRRFALYFDSLDAINFIMRDCYIDHPLRLIIGEIRDLLFQDWDVEIHYSPRNNIACADYMARLGHEASDVTNVALVPTIPQGCLHMVLRDQMSCN</sequence>
<evidence type="ECO:0000313" key="3">
    <source>
        <dbReference type="Proteomes" id="UP001293593"/>
    </source>
</evidence>
<feature type="domain" description="RNase H type-1" evidence="1">
    <location>
        <begin position="8"/>
        <end position="93"/>
    </location>
</feature>
<dbReference type="PANTHER" id="PTHR47723">
    <property type="entry name" value="OS05G0353850 PROTEIN"/>
    <property type="match status" value="1"/>
</dbReference>
<reference evidence="2" key="1">
    <citation type="submission" date="2023-10" db="EMBL/GenBank/DDBJ databases">
        <title>Chromosome-level genome of the transformable northern wattle, Acacia crassicarpa.</title>
        <authorList>
            <person name="Massaro I."/>
            <person name="Sinha N.R."/>
            <person name="Poethig S."/>
            <person name="Leichty A.R."/>
        </authorList>
    </citation>
    <scope>NUCLEOTIDE SEQUENCE</scope>
    <source>
        <strain evidence="2">Acra3RX</strain>
        <tissue evidence="2">Leaf</tissue>
    </source>
</reference>
<dbReference type="PANTHER" id="PTHR47723:SF19">
    <property type="entry name" value="POLYNUCLEOTIDYL TRANSFERASE, RIBONUCLEASE H-LIKE SUPERFAMILY PROTEIN"/>
    <property type="match status" value="1"/>
</dbReference>
<dbReference type="GO" id="GO:0003676">
    <property type="term" value="F:nucleic acid binding"/>
    <property type="evidence" value="ECO:0007669"/>
    <property type="project" value="InterPro"/>
</dbReference>